<evidence type="ECO:0000259" key="1">
    <source>
        <dbReference type="PROSITE" id="PS51736"/>
    </source>
</evidence>
<comment type="caution">
    <text evidence="2">The sequence shown here is derived from an EMBL/GenBank/DDBJ whole genome shotgun (WGS) entry which is preliminary data.</text>
</comment>
<accession>A0A3E5AKS6</accession>
<organism evidence="2 3">
    <name type="scientific">Agathobacter rectalis</name>
    <dbReference type="NCBI Taxonomy" id="39491"/>
    <lineage>
        <taxon>Bacteria</taxon>
        <taxon>Bacillati</taxon>
        <taxon>Bacillota</taxon>
        <taxon>Clostridia</taxon>
        <taxon>Lachnospirales</taxon>
        <taxon>Lachnospiraceae</taxon>
        <taxon>Agathobacter</taxon>
    </lineage>
</organism>
<dbReference type="PROSITE" id="PS51736">
    <property type="entry name" value="RECOMBINASES_3"/>
    <property type="match status" value="1"/>
</dbReference>
<dbReference type="InterPro" id="IPR050639">
    <property type="entry name" value="SSR_resolvase"/>
</dbReference>
<evidence type="ECO:0000313" key="3">
    <source>
        <dbReference type="Proteomes" id="UP000260970"/>
    </source>
</evidence>
<name>A0A3E5AKS6_9FIRM</name>
<dbReference type="Pfam" id="PF00239">
    <property type="entry name" value="Resolvase"/>
    <property type="match status" value="1"/>
</dbReference>
<dbReference type="InterPro" id="IPR036162">
    <property type="entry name" value="Resolvase-like_N_sf"/>
</dbReference>
<feature type="domain" description="Resolvase/invertase-type recombinase catalytic" evidence="1">
    <location>
        <begin position="3"/>
        <end position="156"/>
    </location>
</feature>
<reference evidence="2 3" key="1">
    <citation type="submission" date="2018-08" db="EMBL/GenBank/DDBJ databases">
        <title>A genome reference for cultivated species of the human gut microbiota.</title>
        <authorList>
            <person name="Zou Y."/>
            <person name="Xue W."/>
            <person name="Luo G."/>
        </authorList>
    </citation>
    <scope>NUCLEOTIDE SEQUENCE [LARGE SCALE GENOMIC DNA]</scope>
    <source>
        <strain evidence="2 3">OM05-6AA</strain>
    </source>
</reference>
<dbReference type="Proteomes" id="UP000260970">
    <property type="component" value="Unassembled WGS sequence"/>
</dbReference>
<dbReference type="PANTHER" id="PTHR30461:SF25">
    <property type="entry name" value="RESOLVASE-RELATED"/>
    <property type="match status" value="1"/>
</dbReference>
<dbReference type="Gene3D" id="3.40.50.1390">
    <property type="entry name" value="Resolvase, N-terminal catalytic domain"/>
    <property type="match status" value="1"/>
</dbReference>
<gene>
    <name evidence="2" type="ORF">DXB72_11790</name>
</gene>
<dbReference type="SUPFAM" id="SSF53041">
    <property type="entry name" value="Resolvase-like"/>
    <property type="match status" value="1"/>
</dbReference>
<dbReference type="GO" id="GO:0003677">
    <property type="term" value="F:DNA binding"/>
    <property type="evidence" value="ECO:0007669"/>
    <property type="project" value="InterPro"/>
</dbReference>
<proteinExistence type="predicted"/>
<dbReference type="EMBL" id="QSUG01000013">
    <property type="protein sequence ID" value="RGN21483.1"/>
    <property type="molecule type" value="Genomic_DNA"/>
</dbReference>
<dbReference type="AlphaFoldDB" id="A0A3E5AKS6"/>
<sequence length="220" mass="26414">MGYYYGYNRVSSKEQHEDRGNANIENFCKSHNYKLERIYVDKQTGKNFDRARYRVLKEDVLRTGDTLIVAEYDRLGRADETKTELEYYKENSIRVIFLDIPTTQMDFSAIEDNMAKMIFNCINDMLISFYDCLARSELERKKKRQREGYEALKKRGEWDKLGRPRKMSKEQFALEYQRVLNGELRTTELMKQLCLTENTYYRYVREYKGSLSEKENMICD</sequence>
<dbReference type="RefSeq" id="WP_117690721.1">
    <property type="nucleotide sequence ID" value="NZ_QSUE01000011.1"/>
</dbReference>
<protein>
    <submittedName>
        <fullName evidence="2">Recombinase family protein</fullName>
    </submittedName>
</protein>
<evidence type="ECO:0000313" key="2">
    <source>
        <dbReference type="EMBL" id="RGN21483.1"/>
    </source>
</evidence>
<dbReference type="InterPro" id="IPR006119">
    <property type="entry name" value="Resolv_N"/>
</dbReference>
<dbReference type="SMART" id="SM00857">
    <property type="entry name" value="Resolvase"/>
    <property type="match status" value="1"/>
</dbReference>
<dbReference type="GO" id="GO:0000150">
    <property type="term" value="F:DNA strand exchange activity"/>
    <property type="evidence" value="ECO:0007669"/>
    <property type="project" value="InterPro"/>
</dbReference>
<dbReference type="PANTHER" id="PTHR30461">
    <property type="entry name" value="DNA-INVERTASE FROM LAMBDOID PROPHAGE"/>
    <property type="match status" value="1"/>
</dbReference>